<comment type="caution">
    <text evidence="3">The sequence shown here is derived from an EMBL/GenBank/DDBJ whole genome shotgun (WGS) entry which is preliminary data.</text>
</comment>
<accession>A0ABT5V941</accession>
<dbReference type="RefSeq" id="WP_275116598.1">
    <property type="nucleotide sequence ID" value="NZ_JAOTPO010000001.1"/>
</dbReference>
<keyword evidence="3" id="KW-0687">Ribonucleoprotein</keyword>
<organism evidence="3 4">
    <name type="scientific">Alkalihalobacterium chitinilyticum</name>
    <dbReference type="NCBI Taxonomy" id="2980103"/>
    <lineage>
        <taxon>Bacteria</taxon>
        <taxon>Bacillati</taxon>
        <taxon>Bacillota</taxon>
        <taxon>Bacilli</taxon>
        <taxon>Bacillales</taxon>
        <taxon>Bacillaceae</taxon>
        <taxon>Alkalihalobacterium</taxon>
    </lineage>
</organism>
<dbReference type="InterPro" id="IPR050078">
    <property type="entry name" value="Ribosomal_L11_MeTrfase_PrmA"/>
</dbReference>
<evidence type="ECO:0000256" key="1">
    <source>
        <dbReference type="ARBA" id="ARBA00022603"/>
    </source>
</evidence>
<dbReference type="PANTHER" id="PTHR43648:SF1">
    <property type="entry name" value="ELECTRON TRANSFER FLAVOPROTEIN BETA SUBUNIT LYSINE METHYLTRANSFERASE"/>
    <property type="match status" value="1"/>
</dbReference>
<dbReference type="GO" id="GO:0032259">
    <property type="term" value="P:methylation"/>
    <property type="evidence" value="ECO:0007669"/>
    <property type="project" value="UniProtKB-KW"/>
</dbReference>
<dbReference type="GO" id="GO:0005840">
    <property type="term" value="C:ribosome"/>
    <property type="evidence" value="ECO:0007669"/>
    <property type="project" value="UniProtKB-KW"/>
</dbReference>
<dbReference type="Gene3D" id="3.40.50.150">
    <property type="entry name" value="Vaccinia Virus protein VP39"/>
    <property type="match status" value="1"/>
</dbReference>
<name>A0ABT5V941_9BACI</name>
<keyword evidence="1 3" id="KW-0489">Methyltransferase</keyword>
<gene>
    <name evidence="3" type="ORF">N7Z68_01055</name>
</gene>
<keyword evidence="4" id="KW-1185">Reference proteome</keyword>
<evidence type="ECO:0000256" key="2">
    <source>
        <dbReference type="ARBA" id="ARBA00022679"/>
    </source>
</evidence>
<dbReference type="PANTHER" id="PTHR43648">
    <property type="entry name" value="ELECTRON TRANSFER FLAVOPROTEIN BETA SUBUNIT LYSINE METHYLTRANSFERASE"/>
    <property type="match status" value="1"/>
</dbReference>
<reference evidence="3" key="1">
    <citation type="submission" date="2024-05" db="EMBL/GenBank/DDBJ databases">
        <title>Alkalihalobacillus sp. strain MEB203 novel alkaliphilic bacterium from Lonar Lake, India.</title>
        <authorList>
            <person name="Joshi A."/>
            <person name="Thite S."/>
            <person name="Mengade P."/>
        </authorList>
    </citation>
    <scope>NUCLEOTIDE SEQUENCE</scope>
    <source>
        <strain evidence="3">MEB 203</strain>
    </source>
</reference>
<sequence length="289" mass="32484">MMAKELTVNIPSATVDEAIEQLNIKGVFNLYYEQPFETTVDENGYGVELQENQDIKLHIVVEEDIEVNTTLQLVSETLQVAVQEIIQADISLHIEPIQFDDINLPNGWMICYGESVGSKRENTIYLDPQAAFGTGVHETTQDCLQIILNDRLDDMNVFDIGTGSGVLAIASAIKGAVNVTAIDIEPVEREVAHQANLNEISNITVHQVDIIEENYDFPNNIDWTIINIGADETVKVIEQHRLYEKTSKFLISGVVEWNEEKVKTYLGNVGFKVLERIQSNEWVTALYSK</sequence>
<dbReference type="CDD" id="cd02440">
    <property type="entry name" value="AdoMet_MTases"/>
    <property type="match status" value="1"/>
</dbReference>
<dbReference type="Pfam" id="PF06325">
    <property type="entry name" value="PrmA"/>
    <property type="match status" value="1"/>
</dbReference>
<keyword evidence="3" id="KW-0689">Ribosomal protein</keyword>
<protein>
    <submittedName>
        <fullName evidence="3">50S ribosomal protein L11 methyltransferase</fullName>
    </submittedName>
</protein>
<dbReference type="InterPro" id="IPR029063">
    <property type="entry name" value="SAM-dependent_MTases_sf"/>
</dbReference>
<keyword evidence="2" id="KW-0808">Transferase</keyword>
<evidence type="ECO:0000313" key="4">
    <source>
        <dbReference type="Proteomes" id="UP001148125"/>
    </source>
</evidence>
<dbReference type="SUPFAM" id="SSF53335">
    <property type="entry name" value="S-adenosyl-L-methionine-dependent methyltransferases"/>
    <property type="match status" value="1"/>
</dbReference>
<evidence type="ECO:0000313" key="3">
    <source>
        <dbReference type="EMBL" id="MDE5411970.1"/>
    </source>
</evidence>
<dbReference type="GO" id="GO:0008168">
    <property type="term" value="F:methyltransferase activity"/>
    <property type="evidence" value="ECO:0007669"/>
    <property type="project" value="UniProtKB-KW"/>
</dbReference>
<dbReference type="EMBL" id="JAOTPO010000001">
    <property type="protein sequence ID" value="MDE5411970.1"/>
    <property type="molecule type" value="Genomic_DNA"/>
</dbReference>
<proteinExistence type="predicted"/>
<dbReference type="Proteomes" id="UP001148125">
    <property type="component" value="Unassembled WGS sequence"/>
</dbReference>